<dbReference type="Proteomes" id="UP000001947">
    <property type="component" value="Chromosome"/>
</dbReference>
<dbReference type="GO" id="GO:0009103">
    <property type="term" value="P:lipopolysaccharide biosynthetic process"/>
    <property type="evidence" value="ECO:0007669"/>
    <property type="project" value="TreeGrafter"/>
</dbReference>
<dbReference type="CDD" id="cd03801">
    <property type="entry name" value="GT4_PimA-like"/>
    <property type="match status" value="1"/>
</dbReference>
<dbReference type="GeneID" id="98612185"/>
<feature type="domain" description="Glycosyltransferase subfamily 4-like N-terminal" evidence="4">
    <location>
        <begin position="51"/>
        <end position="250"/>
    </location>
</feature>
<dbReference type="Gene3D" id="3.40.50.2000">
    <property type="entry name" value="Glycogen Phosphorylase B"/>
    <property type="match status" value="2"/>
</dbReference>
<proteinExistence type="predicted"/>
<evidence type="ECO:0000256" key="2">
    <source>
        <dbReference type="SAM" id="MobiDB-lite"/>
    </source>
</evidence>
<evidence type="ECO:0000313" key="5">
    <source>
        <dbReference type="EMBL" id="ABD79749.1"/>
    </source>
</evidence>
<sequence>MSVAIPHTRANSTTASSTHSSSAANVPADGKLPPHQRLNIALLGYRSHPFVGGQGIYIKYLSRALNALGHKVTVFSGPPYPQLDSEITLVKVPSLDLYEQENHVTALRWHHLKSFSDFYEWFTMLTGGFGEPYTFSRRVRKLITPNQFDIVHDNQSLGRGLLSIQKHTPVIATIHHPIHRDRKLAIDAAPNWQHRLLRKRWYSFLTMQEKVCKKLDNLVTVSKVSQTDIARFFKRPEQSVPVVPNGVDTQVFSPNPSVKKHPFGIITTASSDQPLKGLRFLLEAMVTIKKQFPQATLTVIGKLQEGGASDTLLKSLQLENTIVFKSGLTTQALVEQYQTARIAVCPSLYEGFGLPAAEAMACGLAVVSSNGGALPEVVGDAGLVVEKGSSDAIANAIISLFSTPHQIESLGAKARERIEQTFSWHTVAQQLTQHYLKIIQTKTYTHLLDDAFIKKAPARLTASETLPHADD</sequence>
<dbReference type="SUPFAM" id="SSF53756">
    <property type="entry name" value="UDP-Glycosyltransferase/glycogen phosphorylase"/>
    <property type="match status" value="1"/>
</dbReference>
<dbReference type="CAZy" id="GT4">
    <property type="family name" value="Glycosyltransferase Family 4"/>
</dbReference>
<dbReference type="KEGG" id="sde:Sde_0485"/>
<feature type="region of interest" description="Disordered" evidence="2">
    <location>
        <begin position="1"/>
        <end position="31"/>
    </location>
</feature>
<accession>Q21NI0</accession>
<dbReference type="RefSeq" id="WP_011466970.1">
    <property type="nucleotide sequence ID" value="NC_007912.1"/>
</dbReference>
<dbReference type="HOGENOM" id="CLU_009583_27_4_6"/>
<dbReference type="AlphaFoldDB" id="Q21NI0"/>
<dbReference type="InterPro" id="IPR028098">
    <property type="entry name" value="Glyco_trans_4-like_N"/>
</dbReference>
<dbReference type="STRING" id="203122.Sde_0485"/>
<dbReference type="OrthoDB" id="9801609at2"/>
<dbReference type="GO" id="GO:0016757">
    <property type="term" value="F:glycosyltransferase activity"/>
    <property type="evidence" value="ECO:0007669"/>
    <property type="project" value="InterPro"/>
</dbReference>
<feature type="compositionally biased region" description="Low complexity" evidence="2">
    <location>
        <begin position="7"/>
        <end position="25"/>
    </location>
</feature>
<keyword evidence="6" id="KW-1185">Reference proteome</keyword>
<feature type="domain" description="Glycosyl transferase family 1" evidence="3">
    <location>
        <begin position="262"/>
        <end position="417"/>
    </location>
</feature>
<keyword evidence="1 5" id="KW-0808">Transferase</keyword>
<dbReference type="eggNOG" id="COG0438">
    <property type="taxonomic scope" value="Bacteria"/>
</dbReference>
<evidence type="ECO:0000256" key="1">
    <source>
        <dbReference type="ARBA" id="ARBA00022679"/>
    </source>
</evidence>
<dbReference type="Pfam" id="PF00534">
    <property type="entry name" value="Glycos_transf_1"/>
    <property type="match status" value="1"/>
</dbReference>
<gene>
    <name evidence="5" type="ordered locus">Sde_0485</name>
</gene>
<organism evidence="5 6">
    <name type="scientific">Saccharophagus degradans (strain 2-40 / ATCC 43961 / DSM 17024)</name>
    <dbReference type="NCBI Taxonomy" id="203122"/>
    <lineage>
        <taxon>Bacteria</taxon>
        <taxon>Pseudomonadati</taxon>
        <taxon>Pseudomonadota</taxon>
        <taxon>Gammaproteobacteria</taxon>
        <taxon>Cellvibrionales</taxon>
        <taxon>Cellvibrionaceae</taxon>
        <taxon>Saccharophagus</taxon>
    </lineage>
</organism>
<protein>
    <submittedName>
        <fullName evidence="5">A-glycosyltransferase-like protein</fullName>
    </submittedName>
</protein>
<dbReference type="Pfam" id="PF13439">
    <property type="entry name" value="Glyco_transf_4"/>
    <property type="match status" value="1"/>
</dbReference>
<evidence type="ECO:0000259" key="4">
    <source>
        <dbReference type="Pfam" id="PF13439"/>
    </source>
</evidence>
<dbReference type="EMBL" id="CP000282">
    <property type="protein sequence ID" value="ABD79749.1"/>
    <property type="molecule type" value="Genomic_DNA"/>
</dbReference>
<name>Q21NI0_SACD2</name>
<dbReference type="InterPro" id="IPR001296">
    <property type="entry name" value="Glyco_trans_1"/>
</dbReference>
<evidence type="ECO:0000313" key="6">
    <source>
        <dbReference type="Proteomes" id="UP000001947"/>
    </source>
</evidence>
<dbReference type="PANTHER" id="PTHR46401">
    <property type="entry name" value="GLYCOSYLTRANSFERASE WBBK-RELATED"/>
    <property type="match status" value="1"/>
</dbReference>
<evidence type="ECO:0000259" key="3">
    <source>
        <dbReference type="Pfam" id="PF00534"/>
    </source>
</evidence>
<reference evidence="5 6" key="1">
    <citation type="journal article" date="2008" name="PLoS Genet.">
        <title>Complete genome sequence of the complex carbohydrate-degrading marine bacterium, Saccharophagus degradans strain 2-40 T.</title>
        <authorList>
            <person name="Weiner R.M."/>
            <person name="Taylor L.E.II."/>
            <person name="Henrissat B."/>
            <person name="Hauser L."/>
            <person name="Land M."/>
            <person name="Coutinho P.M."/>
            <person name="Rancurel C."/>
            <person name="Saunders E.H."/>
            <person name="Longmire A.G."/>
            <person name="Zhang H."/>
            <person name="Bayer E.A."/>
            <person name="Gilbert H.J."/>
            <person name="Larimer F."/>
            <person name="Zhulin I.B."/>
            <person name="Ekborg N.A."/>
            <person name="Lamed R."/>
            <person name="Richardson P.M."/>
            <person name="Borovok I."/>
            <person name="Hutcheson S."/>
        </authorList>
    </citation>
    <scope>NUCLEOTIDE SEQUENCE [LARGE SCALE GENOMIC DNA]</scope>
    <source>
        <strain evidence="6">2-40 / ATCC 43961 / DSM 17024</strain>
    </source>
</reference>
<dbReference type="PANTHER" id="PTHR46401:SF2">
    <property type="entry name" value="GLYCOSYLTRANSFERASE WBBK-RELATED"/>
    <property type="match status" value="1"/>
</dbReference>